<name>X1HJD7_9ZZZZ</name>
<dbReference type="AlphaFoldDB" id="X1HJD7"/>
<reference evidence="2" key="1">
    <citation type="journal article" date="2014" name="Front. Microbiol.">
        <title>High frequency of phylogenetically diverse reductive dehalogenase-homologous genes in deep subseafloor sedimentary metagenomes.</title>
        <authorList>
            <person name="Kawai M."/>
            <person name="Futagami T."/>
            <person name="Toyoda A."/>
            <person name="Takaki Y."/>
            <person name="Nishi S."/>
            <person name="Hori S."/>
            <person name="Arai W."/>
            <person name="Tsubouchi T."/>
            <person name="Morono Y."/>
            <person name="Uchiyama I."/>
            <person name="Ito T."/>
            <person name="Fujiyama A."/>
            <person name="Inagaki F."/>
            <person name="Takami H."/>
        </authorList>
    </citation>
    <scope>NUCLEOTIDE SEQUENCE</scope>
    <source>
        <strain evidence="2">Expedition CK06-06</strain>
    </source>
</reference>
<feature type="transmembrane region" description="Helical" evidence="1">
    <location>
        <begin position="177"/>
        <end position="197"/>
    </location>
</feature>
<feature type="transmembrane region" description="Helical" evidence="1">
    <location>
        <begin position="145"/>
        <end position="165"/>
    </location>
</feature>
<keyword evidence="1" id="KW-0472">Membrane</keyword>
<keyword evidence="1" id="KW-1133">Transmembrane helix</keyword>
<gene>
    <name evidence="2" type="ORF">S03H2_28499</name>
</gene>
<feature type="transmembrane region" description="Helical" evidence="1">
    <location>
        <begin position="103"/>
        <end position="125"/>
    </location>
</feature>
<evidence type="ECO:0000313" key="2">
    <source>
        <dbReference type="EMBL" id="GAH57170.1"/>
    </source>
</evidence>
<protein>
    <submittedName>
        <fullName evidence="2">Uncharacterized protein</fullName>
    </submittedName>
</protein>
<dbReference type="EMBL" id="BARU01017170">
    <property type="protein sequence ID" value="GAH57170.1"/>
    <property type="molecule type" value="Genomic_DNA"/>
</dbReference>
<accession>X1HJD7</accession>
<organism evidence="2">
    <name type="scientific">marine sediment metagenome</name>
    <dbReference type="NCBI Taxonomy" id="412755"/>
    <lineage>
        <taxon>unclassified sequences</taxon>
        <taxon>metagenomes</taxon>
        <taxon>ecological metagenomes</taxon>
    </lineage>
</organism>
<evidence type="ECO:0000256" key="1">
    <source>
        <dbReference type="SAM" id="Phobius"/>
    </source>
</evidence>
<comment type="caution">
    <text evidence="2">The sequence shown here is derived from an EMBL/GenBank/DDBJ whole genome shotgun (WGS) entry which is preliminary data.</text>
</comment>
<proteinExistence type="predicted"/>
<keyword evidence="1" id="KW-0812">Transmembrane</keyword>
<feature type="non-terminal residue" evidence="2">
    <location>
        <position position="204"/>
    </location>
</feature>
<sequence>MWKIFIFDENLENWVEEETSLLLHDLAIFLDEKNKIVYLWQGPKSKKKKKELGFKLLSLIQEKYQNFKLKILKDNIPPEIHTQLMNLLKKFGEKEKIILKRTIYLKLYLIFGLIGTIFSFIYYLNLLSSLSWVQTNGSLQINAQIYDRWILTSQILIIIFLLIFIGNQALSFIINHLISIIIAVIGVIMSIGFLLYISQGIFLF</sequence>